<sequence>MWGSHILIIPVLEQNSTSVNGYLPAGRWWTWNTTSVLKSEGESFTFNTEIDEINIFVREGAIIPFSNEVMITKELQDSNFNLLITLDENSEANGELFWDDGDSADTQQKGKYNLMQFEVQHVSSIHF</sequence>
<proteinExistence type="predicted"/>
<comment type="caution">
    <text evidence="2">The sequence shown here is derived from an EMBL/GenBank/DDBJ whole genome shotgun (WGS) entry which is preliminary data.</text>
</comment>
<dbReference type="STRING" id="299467.A0A443S169"/>
<keyword evidence="3" id="KW-1185">Reference proteome</keyword>
<feature type="domain" description="Glycosyl hydrolase family 31 C-terminal" evidence="1">
    <location>
        <begin position="1"/>
        <end position="63"/>
    </location>
</feature>
<dbReference type="InterPro" id="IPR048395">
    <property type="entry name" value="Glyco_hydro_31_C"/>
</dbReference>
<dbReference type="GO" id="GO:0004553">
    <property type="term" value="F:hydrolase activity, hydrolyzing O-glycosyl compounds"/>
    <property type="evidence" value="ECO:0007669"/>
    <property type="project" value="TreeGrafter"/>
</dbReference>
<dbReference type="EMBL" id="NCKV01012973">
    <property type="protein sequence ID" value="RWS21269.1"/>
    <property type="molecule type" value="Genomic_DNA"/>
</dbReference>
<dbReference type="Proteomes" id="UP000288716">
    <property type="component" value="Unassembled WGS sequence"/>
</dbReference>
<evidence type="ECO:0000313" key="3">
    <source>
        <dbReference type="Proteomes" id="UP000288716"/>
    </source>
</evidence>
<evidence type="ECO:0000259" key="1">
    <source>
        <dbReference type="Pfam" id="PF21365"/>
    </source>
</evidence>
<dbReference type="VEuPathDB" id="VectorBase:LDEU010771"/>
<organism evidence="2 3">
    <name type="scientific">Leptotrombidium deliense</name>
    <dbReference type="NCBI Taxonomy" id="299467"/>
    <lineage>
        <taxon>Eukaryota</taxon>
        <taxon>Metazoa</taxon>
        <taxon>Ecdysozoa</taxon>
        <taxon>Arthropoda</taxon>
        <taxon>Chelicerata</taxon>
        <taxon>Arachnida</taxon>
        <taxon>Acari</taxon>
        <taxon>Acariformes</taxon>
        <taxon>Trombidiformes</taxon>
        <taxon>Prostigmata</taxon>
        <taxon>Anystina</taxon>
        <taxon>Parasitengona</taxon>
        <taxon>Trombiculoidea</taxon>
        <taxon>Trombiculidae</taxon>
        <taxon>Leptotrombidium</taxon>
    </lineage>
</organism>
<dbReference type="Gene3D" id="2.60.40.1180">
    <property type="entry name" value="Golgi alpha-mannosidase II"/>
    <property type="match status" value="2"/>
</dbReference>
<protein>
    <submittedName>
        <fullName evidence="2">Lysosomal alpha-glucosidase-like isoform X1</fullName>
    </submittedName>
</protein>
<dbReference type="OrthoDB" id="6499253at2759"/>
<dbReference type="AlphaFoldDB" id="A0A443S169"/>
<evidence type="ECO:0000313" key="2">
    <source>
        <dbReference type="EMBL" id="RWS21269.1"/>
    </source>
</evidence>
<dbReference type="SUPFAM" id="SSF51011">
    <property type="entry name" value="Glycosyl hydrolase domain"/>
    <property type="match status" value="1"/>
</dbReference>
<name>A0A443S169_9ACAR</name>
<dbReference type="Pfam" id="PF21365">
    <property type="entry name" value="Glyco_hydro_31_3rd"/>
    <property type="match status" value="1"/>
</dbReference>
<gene>
    <name evidence="2" type="ORF">B4U80_03304</name>
</gene>
<dbReference type="InterPro" id="IPR013780">
    <property type="entry name" value="Glyco_hydro_b"/>
</dbReference>
<reference evidence="2 3" key="1">
    <citation type="journal article" date="2018" name="Gigascience">
        <title>Genomes of trombidid mites reveal novel predicted allergens and laterally-transferred genes associated with secondary metabolism.</title>
        <authorList>
            <person name="Dong X."/>
            <person name="Chaisiri K."/>
            <person name="Xia D."/>
            <person name="Armstrong S.D."/>
            <person name="Fang Y."/>
            <person name="Donnelly M.J."/>
            <person name="Kadowaki T."/>
            <person name="McGarry J.W."/>
            <person name="Darby A.C."/>
            <person name="Makepeace B.L."/>
        </authorList>
    </citation>
    <scope>NUCLEOTIDE SEQUENCE [LARGE SCALE GENOMIC DNA]</scope>
    <source>
        <strain evidence="2">UoL-UT</strain>
    </source>
</reference>
<dbReference type="PANTHER" id="PTHR22762">
    <property type="entry name" value="ALPHA-GLUCOSIDASE"/>
    <property type="match status" value="1"/>
</dbReference>
<dbReference type="PANTHER" id="PTHR22762:SF133">
    <property type="entry name" value="P-TYPE DOMAIN-CONTAINING PROTEIN"/>
    <property type="match status" value="1"/>
</dbReference>
<accession>A0A443S169</accession>